<evidence type="ECO:0000313" key="2">
    <source>
        <dbReference type="Proteomes" id="UP000274822"/>
    </source>
</evidence>
<dbReference type="AlphaFoldDB" id="A0A433QSR2"/>
<protein>
    <submittedName>
        <fullName evidence="1">Uncharacterized protein</fullName>
    </submittedName>
</protein>
<gene>
    <name evidence="1" type="ORF">BC938DRAFT_474264</name>
</gene>
<dbReference type="Proteomes" id="UP000274822">
    <property type="component" value="Unassembled WGS sequence"/>
</dbReference>
<sequence>MAEELRLHVQHESGIALLCRFTPALLVQIVSDCRLTIKHHGWPLHKIVAGPLGDVLVRRHAGLSEADERAADLLGEAVALGELSDVEGRVPLPVLEVVPRKDGIDYVHGLGGALLARGLVVPLVRVDAAAFSCQVLGQIAAGLRGREPGRDDLRVVDLVGELGVLAENVGEVGADHGIVVALAEILHHWKEIELVPRPADDNFHIVVQRSVAPDELLNYSFGHCAPVLDWTDGYQGLKKVGPSEEEELRLEKPLGVHSVKVVRGIGREAERPQKGFRFEIGPVNEVAHEDWSALDDGPFEETLGRRAGHKT</sequence>
<evidence type="ECO:0000313" key="1">
    <source>
        <dbReference type="EMBL" id="RUS32787.1"/>
    </source>
</evidence>
<proteinExistence type="predicted"/>
<dbReference type="EMBL" id="RBNJ01001769">
    <property type="protein sequence ID" value="RUS32787.1"/>
    <property type="molecule type" value="Genomic_DNA"/>
</dbReference>
<keyword evidence="2" id="KW-1185">Reference proteome</keyword>
<reference evidence="1 2" key="1">
    <citation type="journal article" date="2018" name="New Phytol.">
        <title>Phylogenomics of Endogonaceae and evolution of mycorrhizas within Mucoromycota.</title>
        <authorList>
            <person name="Chang Y."/>
            <person name="Desiro A."/>
            <person name="Na H."/>
            <person name="Sandor L."/>
            <person name="Lipzen A."/>
            <person name="Clum A."/>
            <person name="Barry K."/>
            <person name="Grigoriev I.V."/>
            <person name="Martin F.M."/>
            <person name="Stajich J.E."/>
            <person name="Smith M.E."/>
            <person name="Bonito G."/>
            <person name="Spatafora J.W."/>
        </authorList>
    </citation>
    <scope>NUCLEOTIDE SEQUENCE [LARGE SCALE GENOMIC DNA]</scope>
    <source>
        <strain evidence="1 2">AD002</strain>
    </source>
</reference>
<accession>A0A433QSR2</accession>
<name>A0A433QSR2_9FUNG</name>
<comment type="caution">
    <text evidence="1">The sequence shown here is derived from an EMBL/GenBank/DDBJ whole genome shotgun (WGS) entry which is preliminary data.</text>
</comment>
<organism evidence="1 2">
    <name type="scientific">Jimgerdemannia flammicorona</name>
    <dbReference type="NCBI Taxonomy" id="994334"/>
    <lineage>
        <taxon>Eukaryota</taxon>
        <taxon>Fungi</taxon>
        <taxon>Fungi incertae sedis</taxon>
        <taxon>Mucoromycota</taxon>
        <taxon>Mucoromycotina</taxon>
        <taxon>Endogonomycetes</taxon>
        <taxon>Endogonales</taxon>
        <taxon>Endogonaceae</taxon>
        <taxon>Jimgerdemannia</taxon>
    </lineage>
</organism>